<dbReference type="OMA" id="THTRCTE"/>
<reference evidence="3" key="1">
    <citation type="journal article" date="2017" name="Nat. Ecol. Evol.">
        <title>Genome expansion and lineage-specific genetic innovations in the forest pathogenic fungi Armillaria.</title>
        <authorList>
            <person name="Sipos G."/>
            <person name="Prasanna A.N."/>
            <person name="Walter M.C."/>
            <person name="O'Connor E."/>
            <person name="Balint B."/>
            <person name="Krizsan K."/>
            <person name="Kiss B."/>
            <person name="Hess J."/>
            <person name="Varga T."/>
            <person name="Slot J."/>
            <person name="Riley R."/>
            <person name="Boka B."/>
            <person name="Rigling D."/>
            <person name="Barry K."/>
            <person name="Lee J."/>
            <person name="Mihaltcheva S."/>
            <person name="LaButti K."/>
            <person name="Lipzen A."/>
            <person name="Waldron R."/>
            <person name="Moloney N.M."/>
            <person name="Sperisen C."/>
            <person name="Kredics L."/>
            <person name="Vagvoelgyi C."/>
            <person name="Patrignani A."/>
            <person name="Fitzpatrick D."/>
            <person name="Nagy I."/>
            <person name="Doyle S."/>
            <person name="Anderson J.B."/>
            <person name="Grigoriev I.V."/>
            <person name="Gueldener U."/>
            <person name="Muensterkoetter M."/>
            <person name="Nagy L.G."/>
        </authorList>
    </citation>
    <scope>NUCLEOTIDE SEQUENCE [LARGE SCALE GENOMIC DNA]</scope>
    <source>
        <strain evidence="3">Ar21-2</strain>
    </source>
</reference>
<feature type="region of interest" description="Disordered" evidence="1">
    <location>
        <begin position="94"/>
        <end position="140"/>
    </location>
</feature>
<evidence type="ECO:0000313" key="2">
    <source>
        <dbReference type="EMBL" id="PBK85626.1"/>
    </source>
</evidence>
<dbReference type="InParanoid" id="A0A2H3DDS8"/>
<organism evidence="2 3">
    <name type="scientific">Armillaria gallica</name>
    <name type="common">Bulbous honey fungus</name>
    <name type="synonym">Armillaria bulbosa</name>
    <dbReference type="NCBI Taxonomy" id="47427"/>
    <lineage>
        <taxon>Eukaryota</taxon>
        <taxon>Fungi</taxon>
        <taxon>Dikarya</taxon>
        <taxon>Basidiomycota</taxon>
        <taxon>Agaricomycotina</taxon>
        <taxon>Agaricomycetes</taxon>
        <taxon>Agaricomycetidae</taxon>
        <taxon>Agaricales</taxon>
        <taxon>Marasmiineae</taxon>
        <taxon>Physalacriaceae</taxon>
        <taxon>Armillaria</taxon>
    </lineage>
</organism>
<dbReference type="OrthoDB" id="10494180at2759"/>
<dbReference type="STRING" id="47427.A0A2H3DDS8"/>
<dbReference type="SUPFAM" id="SSF101447">
    <property type="entry name" value="Formin homology 2 domain (FH2 domain)"/>
    <property type="match status" value="1"/>
</dbReference>
<feature type="compositionally biased region" description="Pro residues" evidence="1">
    <location>
        <begin position="110"/>
        <end position="140"/>
    </location>
</feature>
<dbReference type="EMBL" id="KZ293689">
    <property type="protein sequence ID" value="PBK85626.1"/>
    <property type="molecule type" value="Genomic_DNA"/>
</dbReference>
<evidence type="ECO:0000313" key="3">
    <source>
        <dbReference type="Proteomes" id="UP000217790"/>
    </source>
</evidence>
<dbReference type="AlphaFoldDB" id="A0A2H3DDS8"/>
<accession>A0A2H3DDS8</accession>
<proteinExistence type="predicted"/>
<feature type="region of interest" description="Disordered" evidence="1">
    <location>
        <begin position="1"/>
        <end position="25"/>
    </location>
</feature>
<gene>
    <name evidence="2" type="ORF">ARMGADRAFT_548132</name>
</gene>
<evidence type="ECO:0000256" key="1">
    <source>
        <dbReference type="SAM" id="MobiDB-lite"/>
    </source>
</evidence>
<sequence>MSQPSQPETHTRCTECNGDFPKKDKPGPCGRCYMIEHVSKQDGVDSTRYSDLVSREQCRGCGTVGKNFVNGCCYNCRVSENDPAEQLRISQFQAQMQEGKRRREMNAVSHPPPPPPPPPPPLPLVPPPPRLSGAPINPPLPSIPLNSEALNRRRNVDLFQIKVEVRSTAKKGPIHLLGPSNFSHFPDKFVPDVLNNDILPLYNRLFTSELKAGLEAGDVALRWKNNRLFQSGTEYGTLRDVYNEHIIQPNAVDFFGPDAMKKKAAAGVTMHWELLIIVDKYEERTGYVIPSQLGGSSRKRTRILTARTYVVGHSFCDSTTLSALGV</sequence>
<dbReference type="Proteomes" id="UP000217790">
    <property type="component" value="Unassembled WGS sequence"/>
</dbReference>
<protein>
    <submittedName>
        <fullName evidence="2">Uncharacterized protein</fullName>
    </submittedName>
</protein>
<keyword evidence="3" id="KW-1185">Reference proteome</keyword>
<name>A0A2H3DDS8_ARMGA</name>